<gene>
    <name evidence="2" type="ORF">DWC72_17395</name>
</gene>
<feature type="compositionally biased region" description="Acidic residues" evidence="1">
    <location>
        <begin position="75"/>
        <end position="88"/>
    </location>
</feature>
<evidence type="ECO:0000256" key="1">
    <source>
        <dbReference type="SAM" id="MobiDB-lite"/>
    </source>
</evidence>
<dbReference type="AlphaFoldDB" id="A0A5U1A9A1"/>
<reference evidence="2" key="1">
    <citation type="submission" date="2018-07" db="EMBL/GenBank/DDBJ databases">
        <authorList>
            <consortium name="PulseNet: The National Subtyping Network for Foodborne Disease Surveillance"/>
            <person name="Tarr C.L."/>
            <person name="Trees E."/>
            <person name="Katz L.S."/>
            <person name="Carleton-Romer H.A."/>
            <person name="Stroika S."/>
            <person name="Kucerova Z."/>
            <person name="Roache K.F."/>
            <person name="Sabol A.L."/>
            <person name="Besser J."/>
            <person name="Gerner-Smidt P."/>
        </authorList>
    </citation>
    <scope>NUCLEOTIDE SEQUENCE</scope>
    <source>
        <strain evidence="2">PNUSAS047157</strain>
    </source>
</reference>
<dbReference type="RefSeq" id="WP_021551759.1">
    <property type="nucleotide sequence ID" value="NZ_JBHHKR010000017.1"/>
</dbReference>
<proteinExistence type="predicted"/>
<evidence type="ECO:0000313" key="2">
    <source>
        <dbReference type="EMBL" id="EBO6372389.1"/>
    </source>
</evidence>
<comment type="caution">
    <text evidence="2">The sequence shown here is derived from an EMBL/GenBank/DDBJ whole genome shotgun (WGS) entry which is preliminary data.</text>
</comment>
<feature type="region of interest" description="Disordered" evidence="1">
    <location>
        <begin position="75"/>
        <end position="97"/>
    </location>
</feature>
<protein>
    <submittedName>
        <fullName evidence="2">Uncharacterized protein</fullName>
    </submittedName>
</protein>
<accession>A0A5U1A9A1</accession>
<name>A0A5U1A9A1_SALER</name>
<sequence>MKYSIVSPAGIRGIVECSDDGTLRIFEGDISEENIAQDLRFINTNSAMGIVNTIHADGVFVLRSLETVGWEVEWPEVEGDPDDEDDTGESYQDIDVN</sequence>
<organism evidence="2">
    <name type="scientific">Salmonella enterica</name>
    <name type="common">Salmonella choleraesuis</name>
    <dbReference type="NCBI Taxonomy" id="28901"/>
    <lineage>
        <taxon>Bacteria</taxon>
        <taxon>Pseudomonadati</taxon>
        <taxon>Pseudomonadota</taxon>
        <taxon>Gammaproteobacteria</taxon>
        <taxon>Enterobacterales</taxon>
        <taxon>Enterobacteriaceae</taxon>
        <taxon>Salmonella</taxon>
    </lineage>
</organism>
<dbReference type="EMBL" id="AAGJDN010000021">
    <property type="protein sequence ID" value="EBO6372389.1"/>
    <property type="molecule type" value="Genomic_DNA"/>
</dbReference>